<dbReference type="EMBL" id="OU594960">
    <property type="protein sequence ID" value="CAG9283432.1"/>
    <property type="molecule type" value="Genomic_DNA"/>
</dbReference>
<protein>
    <recommendedName>
        <fullName evidence="4">Oxidation resistance protein 1</fullName>
    </recommendedName>
</protein>
<keyword evidence="3" id="KW-0496">Mitochondrion</keyword>
<dbReference type="InterPro" id="IPR006571">
    <property type="entry name" value="TLDc_dom"/>
</dbReference>
<evidence type="ECO:0000256" key="4">
    <source>
        <dbReference type="ARBA" id="ARBA00040604"/>
    </source>
</evidence>
<feature type="domain" description="TLDc" evidence="5">
    <location>
        <begin position="330"/>
        <end position="512"/>
    </location>
</feature>
<evidence type="ECO:0000256" key="1">
    <source>
        <dbReference type="ARBA" id="ARBA00004173"/>
    </source>
</evidence>
<dbReference type="PANTHER" id="PTHR23354:SF62">
    <property type="entry name" value="MUSTARD, ISOFORM V"/>
    <property type="match status" value="1"/>
</dbReference>
<proteinExistence type="inferred from homology"/>
<dbReference type="Proteomes" id="UP000836788">
    <property type="component" value="Chromosome 19"/>
</dbReference>
<dbReference type="PANTHER" id="PTHR23354">
    <property type="entry name" value="NUCLEOLAR PROTEIN 7/ESTROGEN RECEPTOR COACTIVATOR-RELATED"/>
    <property type="match status" value="1"/>
</dbReference>
<evidence type="ECO:0000256" key="3">
    <source>
        <dbReference type="ARBA" id="ARBA00023128"/>
    </source>
</evidence>
<dbReference type="SMART" id="SM00584">
    <property type="entry name" value="TLDc"/>
    <property type="match status" value="1"/>
</dbReference>
<reference evidence="6" key="1">
    <citation type="submission" date="2022-02" db="EMBL/GenBank/DDBJ databases">
        <authorList>
            <person name="Giguere J D."/>
        </authorList>
    </citation>
    <scope>NUCLEOTIDE SEQUENCE</scope>
    <source>
        <strain evidence="6">CCAP 1055/1</strain>
    </source>
</reference>
<evidence type="ECO:0000313" key="6">
    <source>
        <dbReference type="EMBL" id="CAG9283432.1"/>
    </source>
</evidence>
<evidence type="ECO:0000256" key="2">
    <source>
        <dbReference type="ARBA" id="ARBA00009540"/>
    </source>
</evidence>
<comment type="similarity">
    <text evidence="2">Belongs to the OXR1 family.</text>
</comment>
<dbReference type="GO" id="GO:0005739">
    <property type="term" value="C:mitochondrion"/>
    <property type="evidence" value="ECO:0007669"/>
    <property type="project" value="UniProtKB-SubCell"/>
</dbReference>
<organism evidence="6">
    <name type="scientific">Phaeodactylum tricornutum</name>
    <name type="common">Diatom</name>
    <dbReference type="NCBI Taxonomy" id="2850"/>
    <lineage>
        <taxon>Eukaryota</taxon>
        <taxon>Sar</taxon>
        <taxon>Stramenopiles</taxon>
        <taxon>Ochrophyta</taxon>
        <taxon>Bacillariophyta</taxon>
        <taxon>Bacillariophyceae</taxon>
        <taxon>Bacillariophycidae</taxon>
        <taxon>Naviculales</taxon>
        <taxon>Phaeodactylaceae</taxon>
        <taxon>Phaeodactylum</taxon>
    </lineage>
</organism>
<accession>A0A8J9S6W2</accession>
<dbReference type="PROSITE" id="PS51886">
    <property type="entry name" value="TLDC"/>
    <property type="match status" value="1"/>
</dbReference>
<name>A0A8J9S6W2_PHATR</name>
<dbReference type="AlphaFoldDB" id="A0A8J9S6W2"/>
<gene>
    <name evidence="6" type="ORF">PTTT1_LOCUS22767</name>
</gene>
<sequence length="586" mass="64165">MGNSDSSSRSPASLADRDIEDLGRRFPFGDTELQALYAAYGAMAYPGSAVHRVSFWSDWARAIRRPGRDAAEATVATDTALLLRVCETKILTPDLGTRLYRAAFWVPGDVLWYGGTGQSQNPKSLGEQVNAVPLAKDGSPEPTTSDEYTRKARLERTFEGLTLSSRKGSGPAVKVLFDALALDPHAPATLTTVPTRIRAFDFVTAGYRLAMATAFLAAAAHDNDDADDMAGFLPEADSSGRDAVALRALAQSLTERARMREARPGMSIESPHEDHTDDHVELEDVYDWIDAVAPLFASILPTFWHQILFPHQAYPPSRTAFSFPRVPCDSVFFESTSSPTLFTLGCLSKSLTGVYYRLYTSASDGLSFNRLQNALLGYSGPTLLLIRTTGGAILGAFTASAWKESRDFYGNTDCFLFSAAPVTAVYRPTGTGRNFMYCNSFARSRGYDQQAHGIGFGGTVDEPRLFLSESFDACRAGAQDCTFANGSLLPRTSSGAPQTNFELDAVEVWGVGGDDVVDAALGQRQKARALREEGIRRARKVDKAQFLDDFRSGLMDSKAFQHRQQMRGRADVDCEERATKQYEYEK</sequence>
<comment type="subcellular location">
    <subcellularLocation>
        <location evidence="1">Mitochondrion</location>
    </subcellularLocation>
</comment>
<dbReference type="Pfam" id="PF07534">
    <property type="entry name" value="TLD"/>
    <property type="match status" value="1"/>
</dbReference>
<evidence type="ECO:0000259" key="5">
    <source>
        <dbReference type="PROSITE" id="PS51886"/>
    </source>
</evidence>